<evidence type="ECO:0000256" key="1">
    <source>
        <dbReference type="SAM" id="Coils"/>
    </source>
</evidence>
<feature type="coiled-coil region" evidence="1">
    <location>
        <begin position="102"/>
        <end position="133"/>
    </location>
</feature>
<gene>
    <name evidence="2" type="ORF">CRECT_1481</name>
</gene>
<dbReference type="RefSeq" id="WP_004319045.1">
    <property type="nucleotide sequence ID" value="NZ_CP012543.1"/>
</dbReference>
<dbReference type="Proteomes" id="UP000502377">
    <property type="component" value="Chromosome"/>
</dbReference>
<evidence type="ECO:0000313" key="2">
    <source>
        <dbReference type="EMBL" id="QCD47129.1"/>
    </source>
</evidence>
<dbReference type="EMBL" id="CP012543">
    <property type="protein sequence ID" value="QCD47129.1"/>
    <property type="molecule type" value="Genomic_DNA"/>
</dbReference>
<name>A0A6G5QND0_CAMRE</name>
<reference evidence="2 3" key="1">
    <citation type="submission" date="2016-07" db="EMBL/GenBank/DDBJ databases">
        <title>Comparative genomics of the Campylobacter concisus group.</title>
        <authorList>
            <person name="Miller W.G."/>
            <person name="Yee E."/>
            <person name="Chapman M.H."/>
            <person name="Huynh S."/>
            <person name="Bono J.L."/>
            <person name="On S.L.W."/>
            <person name="StLeger J."/>
            <person name="Foster G."/>
            <person name="Parker C.T."/>
        </authorList>
    </citation>
    <scope>NUCLEOTIDE SEQUENCE [LARGE SCALE GENOMIC DNA]</scope>
    <source>
        <strain evidence="2 3">ATCC 33238</strain>
    </source>
</reference>
<evidence type="ECO:0000313" key="3">
    <source>
        <dbReference type="Proteomes" id="UP000502377"/>
    </source>
</evidence>
<keyword evidence="1" id="KW-0175">Coiled coil</keyword>
<protein>
    <submittedName>
        <fullName evidence="2">Uncharacterized protein</fullName>
    </submittedName>
</protein>
<dbReference type="AlphaFoldDB" id="A0A6G5QND0"/>
<sequence>MTIEEQKFIQKILAELAQKAAENSAKAAKDGDFERELKVATKAIETTKEPDVEGFKKRLTELGAAGFLSQMNEQKIQEKLRAKKEELMEALGLNADMKQSLRSELEAVLDELLAKYEKELRASLQSNSLLEKQQSLQNKNSSMLGAALGIV</sequence>
<proteinExistence type="predicted"/>
<organism evidence="2 3">
    <name type="scientific">Campylobacter rectus</name>
    <name type="common">Wolinella recta</name>
    <dbReference type="NCBI Taxonomy" id="203"/>
    <lineage>
        <taxon>Bacteria</taxon>
        <taxon>Pseudomonadati</taxon>
        <taxon>Campylobacterota</taxon>
        <taxon>Epsilonproteobacteria</taxon>
        <taxon>Campylobacterales</taxon>
        <taxon>Campylobacteraceae</taxon>
        <taxon>Campylobacter</taxon>
    </lineage>
</organism>
<dbReference type="KEGG" id="crx:CRECT_1481"/>
<accession>A0A6G5QND0</accession>